<dbReference type="Proteomes" id="UP001341840">
    <property type="component" value="Unassembled WGS sequence"/>
</dbReference>
<reference evidence="2 3" key="1">
    <citation type="journal article" date="2023" name="Plants (Basel)">
        <title>Bridging the Gap: Combining Genomics and Transcriptomics Approaches to Understand Stylosanthes scabra, an Orphan Legume from the Brazilian Caatinga.</title>
        <authorList>
            <person name="Ferreira-Neto J.R.C."/>
            <person name="da Silva M.D."/>
            <person name="Binneck E."/>
            <person name="de Melo N.F."/>
            <person name="da Silva R.H."/>
            <person name="de Melo A.L.T.M."/>
            <person name="Pandolfi V."/>
            <person name="Bustamante F.O."/>
            <person name="Brasileiro-Vidal A.C."/>
            <person name="Benko-Iseppon A.M."/>
        </authorList>
    </citation>
    <scope>NUCLEOTIDE SEQUENCE [LARGE SCALE GENOMIC DNA]</scope>
    <source>
        <tissue evidence="2">Leaves</tissue>
    </source>
</reference>
<feature type="region of interest" description="Disordered" evidence="1">
    <location>
        <begin position="117"/>
        <end position="137"/>
    </location>
</feature>
<proteinExistence type="predicted"/>
<evidence type="ECO:0000313" key="2">
    <source>
        <dbReference type="EMBL" id="MED6163643.1"/>
    </source>
</evidence>
<accession>A0ABU6UUH8</accession>
<evidence type="ECO:0000313" key="3">
    <source>
        <dbReference type="Proteomes" id="UP001341840"/>
    </source>
</evidence>
<feature type="region of interest" description="Disordered" evidence="1">
    <location>
        <begin position="32"/>
        <end position="69"/>
    </location>
</feature>
<keyword evidence="3" id="KW-1185">Reference proteome</keyword>
<feature type="compositionally biased region" description="Polar residues" evidence="1">
    <location>
        <begin position="32"/>
        <end position="47"/>
    </location>
</feature>
<feature type="compositionally biased region" description="Basic and acidic residues" evidence="1">
    <location>
        <begin position="48"/>
        <end position="69"/>
    </location>
</feature>
<protein>
    <submittedName>
        <fullName evidence="2">Uncharacterized protein</fullName>
    </submittedName>
</protein>
<name>A0ABU6UUH8_9FABA</name>
<organism evidence="2 3">
    <name type="scientific">Stylosanthes scabra</name>
    <dbReference type="NCBI Taxonomy" id="79078"/>
    <lineage>
        <taxon>Eukaryota</taxon>
        <taxon>Viridiplantae</taxon>
        <taxon>Streptophyta</taxon>
        <taxon>Embryophyta</taxon>
        <taxon>Tracheophyta</taxon>
        <taxon>Spermatophyta</taxon>
        <taxon>Magnoliopsida</taxon>
        <taxon>eudicotyledons</taxon>
        <taxon>Gunneridae</taxon>
        <taxon>Pentapetalae</taxon>
        <taxon>rosids</taxon>
        <taxon>fabids</taxon>
        <taxon>Fabales</taxon>
        <taxon>Fabaceae</taxon>
        <taxon>Papilionoideae</taxon>
        <taxon>50 kb inversion clade</taxon>
        <taxon>dalbergioids sensu lato</taxon>
        <taxon>Dalbergieae</taxon>
        <taxon>Pterocarpus clade</taxon>
        <taxon>Stylosanthes</taxon>
    </lineage>
</organism>
<comment type="caution">
    <text evidence="2">The sequence shown here is derived from an EMBL/GenBank/DDBJ whole genome shotgun (WGS) entry which is preliminary data.</text>
</comment>
<sequence>MTKLAWTRKEMQVITKEFIHHGEVNRVVAATKNPQAHTSPRGSVQTHNPRDNQRDSRFRCDPRPPKQKFDNYTPLLASITEIYQIRTQDCYDLKDAIEQVIWDGRLKEFVKIIREPRNSDRERSPRPEPRNLRNRKDDDDPIMEVVVIDTCVFSASAPNRMQVIPR</sequence>
<dbReference type="EMBL" id="JASCZI010122071">
    <property type="protein sequence ID" value="MED6163643.1"/>
    <property type="molecule type" value="Genomic_DNA"/>
</dbReference>
<gene>
    <name evidence="2" type="ORF">PIB30_081925</name>
</gene>
<evidence type="ECO:0000256" key="1">
    <source>
        <dbReference type="SAM" id="MobiDB-lite"/>
    </source>
</evidence>